<dbReference type="CDD" id="cd06578">
    <property type="entry name" value="HemD"/>
    <property type="match status" value="1"/>
</dbReference>
<dbReference type="EMBL" id="FQUS01000002">
    <property type="protein sequence ID" value="SHE56117.1"/>
    <property type="molecule type" value="Genomic_DNA"/>
</dbReference>
<dbReference type="SUPFAM" id="SSF69618">
    <property type="entry name" value="HemD-like"/>
    <property type="match status" value="1"/>
</dbReference>
<feature type="domain" description="Tetrapyrrole biosynthesis uroporphyrinogen III synthase" evidence="1">
    <location>
        <begin position="19"/>
        <end position="231"/>
    </location>
</feature>
<dbReference type="GO" id="GO:0004852">
    <property type="term" value="F:uroporphyrinogen-III synthase activity"/>
    <property type="evidence" value="ECO:0007669"/>
    <property type="project" value="InterPro"/>
</dbReference>
<dbReference type="Proteomes" id="UP000184041">
    <property type="component" value="Unassembled WGS sequence"/>
</dbReference>
<dbReference type="InterPro" id="IPR003754">
    <property type="entry name" value="4pyrrol_synth_uPrphyn_synth"/>
</dbReference>
<name>A0A1M4UHE3_9BACT</name>
<gene>
    <name evidence="2" type="ORF">SAMN05443144_10236</name>
</gene>
<dbReference type="Pfam" id="PF02602">
    <property type="entry name" value="HEM4"/>
    <property type="match status" value="1"/>
</dbReference>
<keyword evidence="3" id="KW-1185">Reference proteome</keyword>
<evidence type="ECO:0000259" key="1">
    <source>
        <dbReference type="Pfam" id="PF02602"/>
    </source>
</evidence>
<sequence length="246" mass="27832">MSQSVLLTAAVEDTEVVRSELKKLKITPLHYPLERYEAVEADKDTVETLELVGEFENIVYGSKRNARFFVEKVKAYDKLEEVREQLNLAADQHTADYLEGEGIPAVHPHSDGNSIDLMEFMLRIRRIGETLYPCGDKTAEDLPGLLKELDVPVEELVLFTLEGPKEEDLQAYRKDLSAHEPEIVIFHSRRSVNRTLAAFPSLNYGKVQVISGDQAVTDKLKREDIETDRQATGNWNSILEEMAESG</sequence>
<proteinExistence type="predicted"/>
<dbReference type="AlphaFoldDB" id="A0A1M4UHE3"/>
<dbReference type="GO" id="GO:0033014">
    <property type="term" value="P:tetrapyrrole biosynthetic process"/>
    <property type="evidence" value="ECO:0007669"/>
    <property type="project" value="InterPro"/>
</dbReference>
<accession>A0A1M4UHE3</accession>
<evidence type="ECO:0000313" key="3">
    <source>
        <dbReference type="Proteomes" id="UP000184041"/>
    </source>
</evidence>
<evidence type="ECO:0000313" key="2">
    <source>
        <dbReference type="EMBL" id="SHE56117.1"/>
    </source>
</evidence>
<protein>
    <submittedName>
        <fullName evidence="2">Uroporphyrinogen-III synthase</fullName>
    </submittedName>
</protein>
<organism evidence="2 3">
    <name type="scientific">Fodinibius roseus</name>
    <dbReference type="NCBI Taxonomy" id="1194090"/>
    <lineage>
        <taxon>Bacteria</taxon>
        <taxon>Pseudomonadati</taxon>
        <taxon>Balneolota</taxon>
        <taxon>Balneolia</taxon>
        <taxon>Balneolales</taxon>
        <taxon>Balneolaceae</taxon>
        <taxon>Fodinibius</taxon>
    </lineage>
</organism>
<dbReference type="RefSeq" id="WP_073059188.1">
    <property type="nucleotide sequence ID" value="NZ_FQUS01000002.1"/>
</dbReference>
<reference evidence="2 3" key="1">
    <citation type="submission" date="2016-11" db="EMBL/GenBank/DDBJ databases">
        <authorList>
            <person name="Jaros S."/>
            <person name="Januszkiewicz K."/>
            <person name="Wedrychowicz H."/>
        </authorList>
    </citation>
    <scope>NUCLEOTIDE SEQUENCE [LARGE SCALE GENOMIC DNA]</scope>
    <source>
        <strain evidence="2 3">DSM 21986</strain>
    </source>
</reference>
<dbReference type="InterPro" id="IPR036108">
    <property type="entry name" value="4pyrrol_syn_uPrphyn_synt_sf"/>
</dbReference>
<dbReference type="Gene3D" id="3.40.50.10090">
    <property type="match status" value="2"/>
</dbReference>